<dbReference type="VEuPathDB" id="TrichDB:TRFO_03105"/>
<keyword evidence="8" id="KW-1185">Reference proteome</keyword>
<dbReference type="Pfam" id="PF00632">
    <property type="entry name" value="HECT"/>
    <property type="match status" value="1"/>
</dbReference>
<dbReference type="GO" id="GO:0061630">
    <property type="term" value="F:ubiquitin protein ligase activity"/>
    <property type="evidence" value="ECO:0007669"/>
    <property type="project" value="UniProtKB-EC"/>
</dbReference>
<evidence type="ECO:0000256" key="1">
    <source>
        <dbReference type="ARBA" id="ARBA00000885"/>
    </source>
</evidence>
<dbReference type="FunFam" id="3.30.2410.10:FF:000003">
    <property type="entry name" value="probable E3 ubiquitin-protein ligase HERC4 isoform X1"/>
    <property type="match status" value="1"/>
</dbReference>
<dbReference type="OrthoDB" id="5981550at2759"/>
<dbReference type="SUPFAM" id="SSF56204">
    <property type="entry name" value="Hect, E3 ligase catalytic domain"/>
    <property type="match status" value="1"/>
</dbReference>
<dbReference type="EC" id="2.3.2.26" evidence="2"/>
<evidence type="ECO:0000256" key="2">
    <source>
        <dbReference type="ARBA" id="ARBA00012485"/>
    </source>
</evidence>
<dbReference type="PANTHER" id="PTHR45700:SF8">
    <property type="entry name" value="HECT-TYPE E3 UBIQUITIN TRANSFERASE"/>
    <property type="match status" value="1"/>
</dbReference>
<organism evidence="7 8">
    <name type="scientific">Tritrichomonas foetus</name>
    <dbReference type="NCBI Taxonomy" id="1144522"/>
    <lineage>
        <taxon>Eukaryota</taxon>
        <taxon>Metamonada</taxon>
        <taxon>Parabasalia</taxon>
        <taxon>Tritrichomonadida</taxon>
        <taxon>Tritrichomonadidae</taxon>
        <taxon>Tritrichomonas</taxon>
    </lineage>
</organism>
<evidence type="ECO:0000256" key="4">
    <source>
        <dbReference type="ARBA" id="ARBA00022786"/>
    </source>
</evidence>
<evidence type="ECO:0000256" key="3">
    <source>
        <dbReference type="ARBA" id="ARBA00022679"/>
    </source>
</evidence>
<evidence type="ECO:0000313" key="7">
    <source>
        <dbReference type="EMBL" id="OHT14101.1"/>
    </source>
</evidence>
<keyword evidence="4 5" id="KW-0833">Ubl conjugation pathway</keyword>
<dbReference type="InterPro" id="IPR000569">
    <property type="entry name" value="HECT_dom"/>
</dbReference>
<dbReference type="GO" id="GO:0016874">
    <property type="term" value="F:ligase activity"/>
    <property type="evidence" value="ECO:0007669"/>
    <property type="project" value="UniProtKB-KW"/>
</dbReference>
<feature type="active site" description="Glycyl thioester intermediate" evidence="5">
    <location>
        <position position="647"/>
    </location>
</feature>
<dbReference type="PROSITE" id="PS50237">
    <property type="entry name" value="HECT"/>
    <property type="match status" value="1"/>
</dbReference>
<evidence type="ECO:0000256" key="5">
    <source>
        <dbReference type="PROSITE-ProRule" id="PRU00104"/>
    </source>
</evidence>
<dbReference type="Gene3D" id="3.30.2160.10">
    <property type="entry name" value="Hect, E3 ligase catalytic domain"/>
    <property type="match status" value="1"/>
</dbReference>
<dbReference type="Proteomes" id="UP000179807">
    <property type="component" value="Unassembled WGS sequence"/>
</dbReference>
<comment type="catalytic activity">
    <reaction evidence="1">
        <text>S-ubiquitinyl-[E2 ubiquitin-conjugating enzyme]-L-cysteine + [acceptor protein]-L-lysine = [E2 ubiquitin-conjugating enzyme]-L-cysteine + N(6)-ubiquitinyl-[acceptor protein]-L-lysine.</text>
        <dbReference type="EC" id="2.3.2.26"/>
    </reaction>
</comment>
<dbReference type="Gene3D" id="3.90.1750.10">
    <property type="entry name" value="Hect, E3 ligase catalytic domains"/>
    <property type="match status" value="1"/>
</dbReference>
<keyword evidence="7" id="KW-0436">Ligase</keyword>
<reference evidence="7" key="1">
    <citation type="submission" date="2016-10" db="EMBL/GenBank/DDBJ databases">
        <authorList>
            <person name="Benchimol M."/>
            <person name="Almeida L.G."/>
            <person name="Vasconcelos A.T."/>
            <person name="Perreira-Neves A."/>
            <person name="Rosa I.A."/>
            <person name="Tasca T."/>
            <person name="Bogo M.R."/>
            <person name="de Souza W."/>
        </authorList>
    </citation>
    <scope>NUCLEOTIDE SEQUENCE [LARGE SCALE GENOMIC DNA]</scope>
    <source>
        <strain evidence="7">K</strain>
    </source>
</reference>
<dbReference type="InterPro" id="IPR035983">
    <property type="entry name" value="Hect_E3_ubiquitin_ligase"/>
</dbReference>
<gene>
    <name evidence="7" type="ORF">TRFO_03105</name>
</gene>
<proteinExistence type="predicted"/>
<feature type="domain" description="HECT" evidence="6">
    <location>
        <begin position="361"/>
        <end position="679"/>
    </location>
</feature>
<protein>
    <recommendedName>
        <fullName evidence="2">HECT-type E3 ubiquitin transferase</fullName>
        <ecNumber evidence="2">2.3.2.26</ecNumber>
    </recommendedName>
</protein>
<dbReference type="AlphaFoldDB" id="A0A1J4KX23"/>
<dbReference type="InterPro" id="IPR044611">
    <property type="entry name" value="E3A/B/C-like"/>
</dbReference>
<name>A0A1J4KX23_9EUKA</name>
<dbReference type="GO" id="GO:0000209">
    <property type="term" value="P:protein polyubiquitination"/>
    <property type="evidence" value="ECO:0007669"/>
    <property type="project" value="InterPro"/>
</dbReference>
<dbReference type="EMBL" id="MLAK01000421">
    <property type="protein sequence ID" value="OHT14101.1"/>
    <property type="molecule type" value="Genomic_DNA"/>
</dbReference>
<dbReference type="RefSeq" id="XP_068367237.1">
    <property type="nucleotide sequence ID" value="XM_068491099.1"/>
</dbReference>
<dbReference type="SMART" id="SM00119">
    <property type="entry name" value="HECTc"/>
    <property type="match status" value="1"/>
</dbReference>
<keyword evidence="3" id="KW-0808">Transferase</keyword>
<comment type="caution">
    <text evidence="7">The sequence shown here is derived from an EMBL/GenBank/DDBJ whole genome shotgun (WGS) entry which is preliminary data.</text>
</comment>
<evidence type="ECO:0000259" key="6">
    <source>
        <dbReference type="PROSITE" id="PS50237"/>
    </source>
</evidence>
<dbReference type="PANTHER" id="PTHR45700">
    <property type="entry name" value="UBIQUITIN-PROTEIN LIGASE E3C"/>
    <property type="match status" value="1"/>
</dbReference>
<dbReference type="GeneID" id="94825803"/>
<dbReference type="Gene3D" id="3.30.2410.10">
    <property type="entry name" value="Hect, E3 ligase catalytic domain"/>
    <property type="match status" value="1"/>
</dbReference>
<sequence length="679" mass="77904">MLNPSFRMKKGVIYHGRRSKATFPFAALGSSHQKFEVNTLPNLHQPQEATDSTLQNEICSFDEWAKKCCIYSTDFPSRIEQMSNIDFFSMILRSNDSPLSHTNSAIDDDFVFNFFLKISQNPSFVSLSQKVINSIFKNFPSHSSTILSSSFPSPSSTSLSKNLAAPNPVIRSCRNMCYKKMRVICLLLYFPSIYQNNEQLHLAISSIGRSSKQVQNAFTSWLINLPHLLSRIVCGCHALINAFFEKNINLPGKTQIGSHQNFILETLALCFSANEICKYQLPLSAFYNKNVDDRSAGKVILIFPFILGLQTRLKICKTQTREQQIASEVEYMMRGKDGRNDVYIRRSNCFEDFQRQFLKVRPSAFFRRLKIVFAEEVAVDVGGPQKECLRMVTEALIEKTVRLVNKRLFWFKKCQNLNDAKLLGIVVGLAIANDIAIPIRFPRILYLKLLNTKRKPTLKDLQEFDPVVAESLQKIIEMKNKNEDVSQLDMTFEITNDEGENVWLSKDFTTLNNENCETFVNEYVDYEINRRFEAEYESFRAGFMLACPPSYLTLLAAEELDLVVSGAEELDWGALVTVAKYKDGLEATSDEVRWFWEVFWELSSDEKLKFLKFTTGADRAPFGGLGKIRIKFRKGGKHDKLPVAHTCFNMLFLPRYRSREELREKLLLALEYSEGFGVE</sequence>
<evidence type="ECO:0000313" key="8">
    <source>
        <dbReference type="Proteomes" id="UP000179807"/>
    </source>
</evidence>
<accession>A0A1J4KX23</accession>